<sequence>MKAKKDLDLVYDDLRNSVSKKAIEDFSKGGDDLIRYQGRLCIQNDDELRNQILIEAHSSRYSIHPGATNMYHDLWKVYWWNGMKKDITECVGPELVHEAMEKTAGPSLRVLNTDRQRPPGRSVERSIAHREGVVKDRAYNYEPWVMTVDDIYWNFGQVLRDGGIHEPSFM</sequence>
<protein>
    <recommendedName>
        <fullName evidence="1">Integrase zinc-binding domain-containing protein</fullName>
    </recommendedName>
</protein>
<reference evidence="2" key="1">
    <citation type="submission" date="2023-08" db="EMBL/GenBank/DDBJ databases">
        <title>A de novo genome assembly of Solanum verrucosum Schlechtendal, a Mexican diploid species geographically isolated from the other diploid A-genome species in potato relatives.</title>
        <authorList>
            <person name="Hosaka K."/>
        </authorList>
    </citation>
    <scope>NUCLEOTIDE SEQUENCE</scope>
    <source>
        <tissue evidence="2">Young leaves</tissue>
    </source>
</reference>
<dbReference type="Proteomes" id="UP001234989">
    <property type="component" value="Chromosome 7"/>
</dbReference>
<dbReference type="EMBL" id="CP133618">
    <property type="protein sequence ID" value="WMV37364.1"/>
    <property type="molecule type" value="Genomic_DNA"/>
</dbReference>
<evidence type="ECO:0000313" key="3">
    <source>
        <dbReference type="Proteomes" id="UP001234989"/>
    </source>
</evidence>
<dbReference type="Gene3D" id="1.10.340.70">
    <property type="match status" value="1"/>
</dbReference>
<accession>A0AAF0U164</accession>
<organism evidence="2 3">
    <name type="scientific">Solanum verrucosum</name>
    <dbReference type="NCBI Taxonomy" id="315347"/>
    <lineage>
        <taxon>Eukaryota</taxon>
        <taxon>Viridiplantae</taxon>
        <taxon>Streptophyta</taxon>
        <taxon>Embryophyta</taxon>
        <taxon>Tracheophyta</taxon>
        <taxon>Spermatophyta</taxon>
        <taxon>Magnoliopsida</taxon>
        <taxon>eudicotyledons</taxon>
        <taxon>Gunneridae</taxon>
        <taxon>Pentapetalae</taxon>
        <taxon>asterids</taxon>
        <taxon>lamiids</taxon>
        <taxon>Solanales</taxon>
        <taxon>Solanaceae</taxon>
        <taxon>Solanoideae</taxon>
        <taxon>Solaneae</taxon>
        <taxon>Solanum</taxon>
    </lineage>
</organism>
<dbReference type="Pfam" id="PF17921">
    <property type="entry name" value="Integrase_H2C2"/>
    <property type="match status" value="1"/>
</dbReference>
<feature type="domain" description="Integrase zinc-binding" evidence="1">
    <location>
        <begin position="45"/>
        <end position="91"/>
    </location>
</feature>
<evidence type="ECO:0000259" key="1">
    <source>
        <dbReference type="Pfam" id="PF17921"/>
    </source>
</evidence>
<gene>
    <name evidence="2" type="ORF">MTR67_030749</name>
</gene>
<evidence type="ECO:0000313" key="2">
    <source>
        <dbReference type="EMBL" id="WMV37364.1"/>
    </source>
</evidence>
<dbReference type="InterPro" id="IPR041588">
    <property type="entry name" value="Integrase_H2C2"/>
</dbReference>
<dbReference type="AlphaFoldDB" id="A0AAF0U164"/>
<keyword evidence="3" id="KW-1185">Reference proteome</keyword>
<name>A0AAF0U164_SOLVR</name>
<proteinExistence type="predicted"/>